<reference evidence="9" key="1">
    <citation type="submission" date="2020-10" db="EMBL/GenBank/DDBJ databases">
        <authorList>
            <person name="Gilroy R."/>
        </authorList>
    </citation>
    <scope>NUCLEOTIDE SEQUENCE</scope>
    <source>
        <strain evidence="9">ChiGjej1B1-2707</strain>
    </source>
</reference>
<evidence type="ECO:0000259" key="8">
    <source>
        <dbReference type="PROSITE" id="PS51379"/>
    </source>
</evidence>
<comment type="caution">
    <text evidence="9">The sequence shown here is derived from an EMBL/GenBank/DDBJ whole genome shotgun (WGS) entry which is preliminary data.</text>
</comment>
<dbReference type="Pfam" id="PF13237">
    <property type="entry name" value="Fer4_10"/>
    <property type="match status" value="1"/>
</dbReference>
<dbReference type="PANTHER" id="PTHR30176">
    <property type="entry name" value="FERREDOXIN-TYPE PROTEIN NAPH"/>
    <property type="match status" value="1"/>
</dbReference>
<dbReference type="PROSITE" id="PS00198">
    <property type="entry name" value="4FE4S_FER_1"/>
    <property type="match status" value="1"/>
</dbReference>
<evidence type="ECO:0000256" key="6">
    <source>
        <dbReference type="ARBA" id="ARBA00023014"/>
    </source>
</evidence>
<evidence type="ECO:0000313" key="10">
    <source>
        <dbReference type="Proteomes" id="UP000824261"/>
    </source>
</evidence>
<keyword evidence="6" id="KW-0411">Iron-sulfur</keyword>
<dbReference type="GO" id="GO:0005886">
    <property type="term" value="C:plasma membrane"/>
    <property type="evidence" value="ECO:0007669"/>
    <property type="project" value="TreeGrafter"/>
</dbReference>
<proteinExistence type="predicted"/>
<keyword evidence="7" id="KW-0472">Membrane</keyword>
<dbReference type="GO" id="GO:0046872">
    <property type="term" value="F:metal ion binding"/>
    <property type="evidence" value="ECO:0007669"/>
    <property type="project" value="UniProtKB-KW"/>
</dbReference>
<dbReference type="Gene3D" id="3.30.70.20">
    <property type="match status" value="1"/>
</dbReference>
<dbReference type="EMBL" id="DVGB01000071">
    <property type="protein sequence ID" value="HIR01766.1"/>
    <property type="molecule type" value="Genomic_DNA"/>
</dbReference>
<evidence type="ECO:0000256" key="5">
    <source>
        <dbReference type="ARBA" id="ARBA00023004"/>
    </source>
</evidence>
<reference evidence="9" key="2">
    <citation type="journal article" date="2021" name="PeerJ">
        <title>Extensive microbial diversity within the chicken gut microbiome revealed by metagenomics and culture.</title>
        <authorList>
            <person name="Gilroy R."/>
            <person name="Ravi A."/>
            <person name="Getino M."/>
            <person name="Pursley I."/>
            <person name="Horton D.L."/>
            <person name="Alikhan N.F."/>
            <person name="Baker D."/>
            <person name="Gharbi K."/>
            <person name="Hall N."/>
            <person name="Watson M."/>
            <person name="Adriaenssens E.M."/>
            <person name="Foster-Nyarko E."/>
            <person name="Jarju S."/>
            <person name="Secka A."/>
            <person name="Antonio M."/>
            <person name="Oren A."/>
            <person name="Chaudhuri R.R."/>
            <person name="La Ragione R."/>
            <person name="Hildebrand F."/>
            <person name="Pallen M.J."/>
        </authorList>
    </citation>
    <scope>NUCLEOTIDE SEQUENCE</scope>
    <source>
        <strain evidence="9">ChiGjej1B1-2707</strain>
    </source>
</reference>
<evidence type="ECO:0000256" key="7">
    <source>
        <dbReference type="SAM" id="Phobius"/>
    </source>
</evidence>
<dbReference type="InterPro" id="IPR017900">
    <property type="entry name" value="4Fe4S_Fe_S_CS"/>
</dbReference>
<keyword evidence="2" id="KW-0004">4Fe-4S</keyword>
<keyword evidence="7" id="KW-0812">Transmembrane</keyword>
<protein>
    <submittedName>
        <fullName evidence="9">4Fe-4S binding protein</fullName>
    </submittedName>
</protein>
<keyword evidence="7" id="KW-1133">Transmembrane helix</keyword>
<keyword evidence="4" id="KW-0249">Electron transport</keyword>
<keyword evidence="5" id="KW-0408">Iron</keyword>
<evidence type="ECO:0000313" key="9">
    <source>
        <dbReference type="EMBL" id="HIR01766.1"/>
    </source>
</evidence>
<feature type="domain" description="4Fe-4S ferredoxin-type" evidence="8">
    <location>
        <begin position="238"/>
        <end position="267"/>
    </location>
</feature>
<accession>A0A9D1A2M4</accession>
<evidence type="ECO:0000256" key="3">
    <source>
        <dbReference type="ARBA" id="ARBA00022723"/>
    </source>
</evidence>
<evidence type="ECO:0000256" key="4">
    <source>
        <dbReference type="ARBA" id="ARBA00022982"/>
    </source>
</evidence>
<dbReference type="SUPFAM" id="SSF54862">
    <property type="entry name" value="4Fe-4S ferredoxins"/>
    <property type="match status" value="1"/>
</dbReference>
<evidence type="ECO:0000256" key="1">
    <source>
        <dbReference type="ARBA" id="ARBA00022448"/>
    </source>
</evidence>
<dbReference type="Pfam" id="PF12801">
    <property type="entry name" value="Fer4_5"/>
    <property type="match status" value="2"/>
</dbReference>
<evidence type="ECO:0000256" key="2">
    <source>
        <dbReference type="ARBA" id="ARBA00022485"/>
    </source>
</evidence>
<dbReference type="PANTHER" id="PTHR30176:SF3">
    <property type="entry name" value="FERREDOXIN-TYPE PROTEIN NAPH"/>
    <property type="match status" value="1"/>
</dbReference>
<feature type="domain" description="4Fe-4S ferredoxin-type" evidence="8">
    <location>
        <begin position="271"/>
        <end position="300"/>
    </location>
</feature>
<dbReference type="InterPro" id="IPR017896">
    <property type="entry name" value="4Fe4S_Fe-S-bd"/>
</dbReference>
<feature type="transmembrane region" description="Helical" evidence="7">
    <location>
        <begin position="96"/>
        <end position="114"/>
    </location>
</feature>
<gene>
    <name evidence="9" type="ORF">IAA69_05835</name>
</gene>
<keyword evidence="1" id="KW-0813">Transport</keyword>
<dbReference type="GO" id="GO:0051539">
    <property type="term" value="F:4 iron, 4 sulfur cluster binding"/>
    <property type="evidence" value="ECO:0007669"/>
    <property type="project" value="UniProtKB-KW"/>
</dbReference>
<dbReference type="Proteomes" id="UP000824261">
    <property type="component" value="Unassembled WGS sequence"/>
</dbReference>
<dbReference type="AlphaFoldDB" id="A0A9D1A2M4"/>
<sequence length="306" mass="32424">MSNRCNDRAKAHDTTHRLPRWAIARHIVQACAFMLFCAPILAAGWALFGLTPGFEEKTATPADLPLYGSFASSSLAGFDLLDPFAYLQTLAASKSFVPGAAVAALAIALVYALVRGRAFCGWVCPLGTVLEAIEWVASRIRRALGLKPQDAQAPLPRRTKVGIAAGAIVLSALVSVPVFEAVSPLSAVHRLVLFGSTVGVATFVLAVVLDVLWGKRVWCRCLCPLGGFYEAIGRIGFANVRIDHAACVHCDRCQEACPADPQILTPSIDGAESFVKAGDCMACGACVDACPTRALSLRIGADRLKT</sequence>
<dbReference type="PROSITE" id="PS51379">
    <property type="entry name" value="4FE4S_FER_2"/>
    <property type="match status" value="2"/>
</dbReference>
<feature type="transmembrane region" description="Helical" evidence="7">
    <location>
        <begin position="27"/>
        <end position="48"/>
    </location>
</feature>
<feature type="transmembrane region" description="Helical" evidence="7">
    <location>
        <begin position="161"/>
        <end position="179"/>
    </location>
</feature>
<feature type="transmembrane region" description="Helical" evidence="7">
    <location>
        <begin position="191"/>
        <end position="213"/>
    </location>
</feature>
<name>A0A9D1A2M4_9ACTN</name>
<dbReference type="InterPro" id="IPR051684">
    <property type="entry name" value="Electron_Trans/Redox"/>
</dbReference>
<organism evidence="9 10">
    <name type="scientific">Candidatus Aveggerthella stercoripullorum</name>
    <dbReference type="NCBI Taxonomy" id="2840688"/>
    <lineage>
        <taxon>Bacteria</taxon>
        <taxon>Bacillati</taxon>
        <taxon>Actinomycetota</taxon>
        <taxon>Coriobacteriia</taxon>
        <taxon>Eggerthellales</taxon>
        <taxon>Eggerthellaceae</taxon>
        <taxon>Eggerthellaceae incertae sedis</taxon>
        <taxon>Candidatus Aveggerthella</taxon>
    </lineage>
</organism>
<keyword evidence="3" id="KW-0479">Metal-binding</keyword>